<evidence type="ECO:0000313" key="6">
    <source>
        <dbReference type="Proteomes" id="UP000310708"/>
    </source>
</evidence>
<sequence>MRIDDLNLDIYHDLAGYLTVDQIVALRSCSKQLLALADDVFAVGYLSRNKRKVYYEREDSDLNRMLRQDFIDTNWASMHFHSTQLLSTQSSIPVLVTHKHLLILGSRSAVFVWDRRCSRYIRFVIANNKASFDITGLVVVEYVGNTVTLITSHVAGLIQRVVLDLHTRKARQSAIYTPGKPITEVNRTRNVRTLQGNAENVISAGEIGTLSIYKPKTPWLQPETVNVNTTRLWGIDANYVNNSVAASHNYSHTTRSSISLFNLNQSRIDNAGVLNTPDNVSSFTIANGHTTNGVLASPDILIGGFYDSTVRIYDLRTGYNQVASYEDGLDIQPVYSLDVGGGHDSYICAGSALYSRLRVIDARMTGDFAHHIFAAHSSERSSPVYQLKVSHSHCYIATDSKVHELDFSRRNAHSQFPSIRC</sequence>
<evidence type="ECO:0000313" key="5">
    <source>
        <dbReference type="Proteomes" id="UP000309601"/>
    </source>
</evidence>
<name>A0A4T0TPD0_9BASI</name>
<evidence type="ECO:0000313" key="3">
    <source>
        <dbReference type="EMBL" id="TIC66932.1"/>
    </source>
</evidence>
<reference evidence="4 5" key="1">
    <citation type="submission" date="2019-03" db="EMBL/GenBank/DDBJ databases">
        <title>Sequencing 25 genomes of Wallemia mellicola.</title>
        <authorList>
            <person name="Gostincar C."/>
        </authorList>
    </citation>
    <scope>NUCLEOTIDE SEQUENCE [LARGE SCALE GENOMIC DNA]</scope>
    <source>
        <strain evidence="1 4">EXF-1262</strain>
        <strain evidence="3 5">EXF-1274</strain>
        <strain evidence="2 6">EXF-757</strain>
    </source>
</reference>
<accession>A0A4T0TPD0</accession>
<dbReference type="InterPro" id="IPR036322">
    <property type="entry name" value="WD40_repeat_dom_sf"/>
</dbReference>
<dbReference type="Proteomes" id="UP000309601">
    <property type="component" value="Unassembled WGS sequence"/>
</dbReference>
<gene>
    <name evidence="2" type="ORF">E3Q01_02714</name>
    <name evidence="3" type="ORF">E3Q02_01704</name>
    <name evidence="1" type="ORF">E3Q17_02601</name>
</gene>
<dbReference type="InterPro" id="IPR015943">
    <property type="entry name" value="WD40/YVTN_repeat-like_dom_sf"/>
</dbReference>
<dbReference type="Proteomes" id="UP000307169">
    <property type="component" value="Unassembled WGS sequence"/>
</dbReference>
<organism evidence="2 6">
    <name type="scientific">Wallemia mellicola</name>
    <dbReference type="NCBI Taxonomy" id="1708541"/>
    <lineage>
        <taxon>Eukaryota</taxon>
        <taxon>Fungi</taxon>
        <taxon>Dikarya</taxon>
        <taxon>Basidiomycota</taxon>
        <taxon>Wallemiomycotina</taxon>
        <taxon>Wallemiomycetes</taxon>
        <taxon>Wallemiales</taxon>
        <taxon>Wallemiaceae</taxon>
        <taxon>Wallemia</taxon>
    </lineage>
</organism>
<dbReference type="EMBL" id="SPRH01000030">
    <property type="protein sequence ID" value="TIB99476.1"/>
    <property type="molecule type" value="Genomic_DNA"/>
</dbReference>
<dbReference type="AlphaFoldDB" id="A0A4T0TPD0"/>
<dbReference type="Gene3D" id="2.130.10.10">
    <property type="entry name" value="YVTN repeat-like/Quinoprotein amine dehydrogenase"/>
    <property type="match status" value="1"/>
</dbReference>
<evidence type="ECO:0000313" key="2">
    <source>
        <dbReference type="EMBL" id="TIC64489.1"/>
    </source>
</evidence>
<dbReference type="SUPFAM" id="SSF50978">
    <property type="entry name" value="WD40 repeat-like"/>
    <property type="match status" value="1"/>
</dbReference>
<protein>
    <recommendedName>
        <fullName evidence="7">WD40 repeat-like protein</fullName>
    </recommendedName>
</protein>
<evidence type="ECO:0008006" key="7">
    <source>
        <dbReference type="Google" id="ProtNLM"/>
    </source>
</evidence>
<dbReference type="EMBL" id="SPRW01000014">
    <property type="protein sequence ID" value="TIC66932.1"/>
    <property type="molecule type" value="Genomic_DNA"/>
</dbReference>
<evidence type="ECO:0000313" key="1">
    <source>
        <dbReference type="EMBL" id="TIB99476.1"/>
    </source>
</evidence>
<proteinExistence type="predicted"/>
<dbReference type="Proteomes" id="UP000310708">
    <property type="component" value="Unassembled WGS sequence"/>
</dbReference>
<evidence type="ECO:0000313" key="4">
    <source>
        <dbReference type="Proteomes" id="UP000307169"/>
    </source>
</evidence>
<dbReference type="EMBL" id="SPRX01000033">
    <property type="protein sequence ID" value="TIC64489.1"/>
    <property type="molecule type" value="Genomic_DNA"/>
</dbReference>
<comment type="caution">
    <text evidence="2">The sequence shown here is derived from an EMBL/GenBank/DDBJ whole genome shotgun (WGS) entry which is preliminary data.</text>
</comment>